<protein>
    <recommendedName>
        <fullName evidence="5">Chemotaxis protein</fullName>
    </recommendedName>
</protein>
<feature type="transmembrane region" description="Helical" evidence="2">
    <location>
        <begin position="190"/>
        <end position="215"/>
    </location>
</feature>
<evidence type="ECO:0000313" key="3">
    <source>
        <dbReference type="EMBL" id="MDZ5489747.1"/>
    </source>
</evidence>
<reference evidence="3 4" key="1">
    <citation type="submission" date="2023-12" db="EMBL/GenBank/DDBJ databases">
        <title>Micromonospora sp. nov., isolated from Atacama Desert.</title>
        <authorList>
            <person name="Carro L."/>
            <person name="Golinska P."/>
            <person name="Klenk H.-P."/>
            <person name="Goodfellow M."/>
        </authorList>
    </citation>
    <scope>NUCLEOTIDE SEQUENCE [LARGE SCALE GENOMIC DNA]</scope>
    <source>
        <strain evidence="3 4">4G53</strain>
    </source>
</reference>
<name>A0ABU5JAX2_9ACTN</name>
<feature type="transmembrane region" description="Helical" evidence="2">
    <location>
        <begin position="235"/>
        <end position="261"/>
    </location>
</feature>
<evidence type="ECO:0000256" key="1">
    <source>
        <dbReference type="SAM" id="MobiDB-lite"/>
    </source>
</evidence>
<evidence type="ECO:0000313" key="4">
    <source>
        <dbReference type="Proteomes" id="UP001290101"/>
    </source>
</evidence>
<organism evidence="3 4">
    <name type="scientific">Micromonospora sicca</name>
    <dbReference type="NCBI Taxonomy" id="2202420"/>
    <lineage>
        <taxon>Bacteria</taxon>
        <taxon>Bacillati</taxon>
        <taxon>Actinomycetota</taxon>
        <taxon>Actinomycetes</taxon>
        <taxon>Micromonosporales</taxon>
        <taxon>Micromonosporaceae</taxon>
        <taxon>Micromonospora</taxon>
    </lineage>
</organism>
<feature type="transmembrane region" description="Helical" evidence="2">
    <location>
        <begin position="44"/>
        <end position="69"/>
    </location>
</feature>
<feature type="region of interest" description="Disordered" evidence="1">
    <location>
        <begin position="1"/>
        <end position="34"/>
    </location>
</feature>
<gene>
    <name evidence="3" type="ORF">U2F25_09770</name>
</gene>
<evidence type="ECO:0000256" key="2">
    <source>
        <dbReference type="SAM" id="Phobius"/>
    </source>
</evidence>
<proteinExistence type="predicted"/>
<dbReference type="Proteomes" id="UP001290101">
    <property type="component" value="Unassembled WGS sequence"/>
</dbReference>
<dbReference type="EMBL" id="JAXOTQ010000010">
    <property type="protein sequence ID" value="MDZ5489747.1"/>
    <property type="molecule type" value="Genomic_DNA"/>
</dbReference>
<keyword evidence="2" id="KW-1133">Transmembrane helix</keyword>
<comment type="caution">
    <text evidence="3">The sequence shown here is derived from an EMBL/GenBank/DDBJ whole genome shotgun (WGS) entry which is preliminary data.</text>
</comment>
<evidence type="ECO:0008006" key="5">
    <source>
        <dbReference type="Google" id="ProtNLM"/>
    </source>
</evidence>
<sequence length="370" mass="37803">MGRQAEAEEGGTSPGRRDAASRTAAQPDLIGGTRSPPFDGNIRYLLFGTPIGGILVAPLVIPLAALIAAGVGAAGKGVTDLVQANKTAKAAQRDHELAVSAVEVCQGRTHEFAEDYGKDQLRAQAETIGRFAAWLEKNEHLVERLDREVVAGVEVAVPSLPKLKFDVEQARTGLTGGFGALGAAASAQGAALWGVSAFASASTGAAIGGLSGAAATNATLAWLGGGSLAAGGGGMAAGAVVLNLIMIAPAAFITGITVGILGAKQKTKAREYAAKVAVSIENMETAKALLKSVDARISELQAVLSGLVVRAEHAVDELEVLDFDPDVHGADFLRALQLVTAIGEVIETPVLDPDTGQLTEVSIKIVEKYS</sequence>
<keyword evidence="2" id="KW-0472">Membrane</keyword>
<keyword evidence="4" id="KW-1185">Reference proteome</keyword>
<dbReference type="RefSeq" id="WP_322440040.1">
    <property type="nucleotide sequence ID" value="NZ_JAXOTQ010000010.1"/>
</dbReference>
<accession>A0ABU5JAX2</accession>
<keyword evidence="2" id="KW-0812">Transmembrane</keyword>